<reference evidence="2 3" key="1">
    <citation type="submission" date="2019-02" db="EMBL/GenBank/DDBJ databases">
        <title>Deep-cultivation of Planctomycetes and their phenomic and genomic characterization uncovers novel biology.</title>
        <authorList>
            <person name="Wiegand S."/>
            <person name="Jogler M."/>
            <person name="Boedeker C."/>
            <person name="Pinto D."/>
            <person name="Vollmers J."/>
            <person name="Rivas-Marin E."/>
            <person name="Kohn T."/>
            <person name="Peeters S.H."/>
            <person name="Heuer A."/>
            <person name="Rast P."/>
            <person name="Oberbeckmann S."/>
            <person name="Bunk B."/>
            <person name="Jeske O."/>
            <person name="Meyerdierks A."/>
            <person name="Storesund J.E."/>
            <person name="Kallscheuer N."/>
            <person name="Luecker S."/>
            <person name="Lage O.M."/>
            <person name="Pohl T."/>
            <person name="Merkel B.J."/>
            <person name="Hornburger P."/>
            <person name="Mueller R.-W."/>
            <person name="Bruemmer F."/>
            <person name="Labrenz M."/>
            <person name="Spormann A.M."/>
            <person name="Op den Camp H."/>
            <person name="Overmann J."/>
            <person name="Amann R."/>
            <person name="Jetten M.S.M."/>
            <person name="Mascher T."/>
            <person name="Medema M.H."/>
            <person name="Devos D.P."/>
            <person name="Kaster A.-K."/>
            <person name="Ovreas L."/>
            <person name="Rohde M."/>
            <person name="Galperin M.Y."/>
            <person name="Jogler C."/>
        </authorList>
    </citation>
    <scope>NUCLEOTIDE SEQUENCE [LARGE SCALE GENOMIC DNA]</scope>
    <source>
        <strain evidence="2 3">KS4</strain>
    </source>
</reference>
<keyword evidence="1 2" id="KW-0489">Methyltransferase</keyword>
<keyword evidence="3" id="KW-1185">Reference proteome</keyword>
<dbReference type="GO" id="GO:0008990">
    <property type="term" value="F:rRNA (guanine-N2-)-methyltransferase activity"/>
    <property type="evidence" value="ECO:0007669"/>
    <property type="project" value="UniProtKB-UniRule"/>
</dbReference>
<dbReference type="GO" id="GO:0005737">
    <property type="term" value="C:cytoplasm"/>
    <property type="evidence" value="ECO:0007669"/>
    <property type="project" value="UniProtKB-SubCell"/>
</dbReference>
<gene>
    <name evidence="1 2" type="primary">rsmJ</name>
    <name evidence="2" type="ORF">KS4_28350</name>
</gene>
<dbReference type="EMBL" id="CP036425">
    <property type="protein sequence ID" value="QDU34760.1"/>
    <property type="molecule type" value="Genomic_DNA"/>
</dbReference>
<comment type="similarity">
    <text evidence="1">Belongs to the methyltransferase superfamily. RsmJ family.</text>
</comment>
<dbReference type="HAMAP" id="MF_01523">
    <property type="entry name" value="16SrRNA_methyltr_J"/>
    <property type="match status" value="1"/>
</dbReference>
<dbReference type="KEGG" id="pcor:KS4_28350"/>
<comment type="function">
    <text evidence="1">Specifically methylates the guanosine in position 1516 of 16S rRNA.</text>
</comment>
<dbReference type="Proteomes" id="UP000317369">
    <property type="component" value="Chromosome"/>
</dbReference>
<comment type="catalytic activity">
    <reaction evidence="1">
        <text>guanosine(1516) in 16S rRNA + S-adenosyl-L-methionine = N(2)-methylguanosine(1516) in 16S rRNA + S-adenosyl-L-homocysteine + H(+)</text>
        <dbReference type="Rhea" id="RHEA:43220"/>
        <dbReference type="Rhea" id="RHEA-COMP:10412"/>
        <dbReference type="Rhea" id="RHEA-COMP:10413"/>
        <dbReference type="ChEBI" id="CHEBI:15378"/>
        <dbReference type="ChEBI" id="CHEBI:57856"/>
        <dbReference type="ChEBI" id="CHEBI:59789"/>
        <dbReference type="ChEBI" id="CHEBI:74269"/>
        <dbReference type="ChEBI" id="CHEBI:74481"/>
        <dbReference type="EC" id="2.1.1.242"/>
    </reaction>
</comment>
<name>A0A517YX15_9BACT</name>
<organism evidence="2 3">
    <name type="scientific">Poriferisphaera corsica</name>
    <dbReference type="NCBI Taxonomy" id="2528020"/>
    <lineage>
        <taxon>Bacteria</taxon>
        <taxon>Pseudomonadati</taxon>
        <taxon>Planctomycetota</taxon>
        <taxon>Phycisphaerae</taxon>
        <taxon>Phycisphaerales</taxon>
        <taxon>Phycisphaeraceae</taxon>
        <taxon>Poriferisphaera</taxon>
    </lineage>
</organism>
<proteinExistence type="inferred from homology"/>
<dbReference type="Pfam" id="PF04445">
    <property type="entry name" value="SAM_MT"/>
    <property type="match status" value="1"/>
</dbReference>
<keyword evidence="1 2" id="KW-0808">Transferase</keyword>
<protein>
    <recommendedName>
        <fullName evidence="1">Ribosomal RNA small subunit methyltransferase J</fullName>
        <ecNumber evidence="1">2.1.1.242</ecNumber>
    </recommendedName>
    <alternativeName>
        <fullName evidence="1">16S rRNA m2G1516 methyltransferase</fullName>
    </alternativeName>
    <alternativeName>
        <fullName evidence="1">rRNA (guanine-N(2)-)-methyltransferase</fullName>
    </alternativeName>
</protein>
<dbReference type="PANTHER" id="PTHR36112:SF1">
    <property type="entry name" value="RIBOSOMAL RNA SMALL SUBUNIT METHYLTRANSFERASE J"/>
    <property type="match status" value="1"/>
</dbReference>
<evidence type="ECO:0000313" key="3">
    <source>
        <dbReference type="Proteomes" id="UP000317369"/>
    </source>
</evidence>
<evidence type="ECO:0000256" key="1">
    <source>
        <dbReference type="HAMAP-Rule" id="MF_01523"/>
    </source>
</evidence>
<comment type="caution">
    <text evidence="1">Lacks conserved residue(s) required for the propagation of feature annotation.</text>
</comment>
<dbReference type="InterPro" id="IPR029063">
    <property type="entry name" value="SAM-dependent_MTases_sf"/>
</dbReference>
<dbReference type="CDD" id="cd02440">
    <property type="entry name" value="AdoMet_MTases"/>
    <property type="match status" value="1"/>
</dbReference>
<dbReference type="EC" id="2.1.1.242" evidence="1"/>
<dbReference type="AlphaFoldDB" id="A0A517YX15"/>
<accession>A0A517YX15</accession>
<feature type="binding site" evidence="1">
    <location>
        <position position="196"/>
    </location>
    <ligand>
        <name>S-adenosyl-L-methionine</name>
        <dbReference type="ChEBI" id="CHEBI:59789"/>
    </ligand>
</feature>
<dbReference type="InterPro" id="IPR007536">
    <property type="entry name" value="16SrRNA_methylTrfase_J"/>
</dbReference>
<comment type="subcellular location">
    <subcellularLocation>
        <location evidence="1">Cytoplasm</location>
    </subcellularLocation>
</comment>
<sequence>MGRVGYNVLMQEDSFRLAVTKGAADHYAMISDVGELVEDQGQAVIKGFDAVVDWDKNDERLIVRFLKMDKKMGGKLGSLQFDLTGIDVKSGHGRSLKQPIAKAVGIKRGDAWRPKVLDCTAGLGEDGFLLAAFGCEVTLIEQHPLVYAMLRDAINKAGQGDEGLAEIVGRMDLRPGNAITTMRELESDAYDVVYLDPMYPEKKRHVSARTKKSIWFLRQLLGHDEADSDNTVGLFEQAIAVANKRVVVKRPNHAPPLINEAHKKPEASHKGKSFRFDVYPRH</sequence>
<keyword evidence="1" id="KW-0949">S-adenosyl-L-methionine</keyword>
<keyword evidence="1" id="KW-0963">Cytoplasm</keyword>
<dbReference type="Gene3D" id="3.40.50.150">
    <property type="entry name" value="Vaccinia Virus protein VP39"/>
    <property type="match status" value="1"/>
</dbReference>
<dbReference type="PANTHER" id="PTHR36112">
    <property type="entry name" value="RIBOSOMAL RNA SMALL SUBUNIT METHYLTRANSFERASE J"/>
    <property type="match status" value="1"/>
</dbReference>
<keyword evidence="1" id="KW-0698">rRNA processing</keyword>
<evidence type="ECO:0000313" key="2">
    <source>
        <dbReference type="EMBL" id="QDU34760.1"/>
    </source>
</evidence>
<dbReference type="SUPFAM" id="SSF53335">
    <property type="entry name" value="S-adenosyl-L-methionine-dependent methyltransferases"/>
    <property type="match status" value="1"/>
</dbReference>